<dbReference type="Proteomes" id="UP000294003">
    <property type="component" value="Unassembled WGS sequence"/>
</dbReference>
<keyword evidence="5" id="KW-0271">Exosome</keyword>
<feature type="region of interest" description="Disordered" evidence="9">
    <location>
        <begin position="749"/>
        <end position="920"/>
    </location>
</feature>
<reference evidence="11 12" key="1">
    <citation type="submission" date="2018-06" db="EMBL/GenBank/DDBJ databases">
        <title>Complete Genomes of Monosporascus.</title>
        <authorList>
            <person name="Robinson A.J."/>
            <person name="Natvig D.O."/>
        </authorList>
    </citation>
    <scope>NUCLEOTIDE SEQUENCE [LARGE SCALE GENOMIC DNA]</scope>
    <source>
        <strain evidence="11 12">CBS 609.92</strain>
    </source>
</reference>
<proteinExistence type="inferred from homology"/>
<dbReference type="InterPro" id="IPR044876">
    <property type="entry name" value="HRDC_dom_sf"/>
</dbReference>
<feature type="domain" description="HRDC" evidence="10">
    <location>
        <begin position="534"/>
        <end position="615"/>
    </location>
</feature>
<feature type="compositionally biased region" description="Acidic residues" evidence="9">
    <location>
        <begin position="837"/>
        <end position="857"/>
    </location>
</feature>
<accession>A0ABY0H883</accession>
<evidence type="ECO:0000256" key="3">
    <source>
        <dbReference type="ARBA" id="ARBA00022722"/>
    </source>
</evidence>
<sequence>MTSDVFFCALPRLSKYWVHLSDGASFRLPLRLQQLQKFSGSLNETDYRRISSRTLESTESTPQLLDDLDACERGATTTAAMATMDPSRDFKSFQEKIQTALIAATRTTNQLAAEDLSFQKTSNPDVEERLDETNGHFLSLASSLVKAAAKGTELRAPELEDADDIDLHWSRIVDVVDTLLEKADTCLDEYTGLIKRKSAPTEETGPAPKKPKSLNLDHSIRRANILKPQDKFGIKPDNLDSSPWKPILTRKPHAIVPLEQSLGTFNDENQTIQHKHPYETEILNLQYPEHVYQIKEPIKFQPIESTAATYVDTFEGVLEMLEELKGATEIAIDTEHHDFRTYSGLLSLMQISTREKDWIIDTLQPWRRKLEVLNEVFADPRIVKVLQGAYMDILWLQRDCGLYIVGLFDTYEAAVSLGYPGRGLAYLLKRFVDFDADKKYQLADWRIRPIPEEMFYYARSDTHYLLYIYDMIRNELLEKSDRNDPEKDLVSQVLDRSKETSLRRYEKIVYDAEGGQGPYGWYNLLIRQSSGTFTKEQFAVFRAVHKWRDDIARREDEDPLFILPNATLFDIARRLPPDPKALHGTFGHHTSYIAKRAVADLFQVITKAKAEGVNGPSVVDVLRSNSTTSTMAIGAVAQSVFPQLRSSDNQKVLETKELVSDKSRLWGEVALSSRWEEGSAGANKPAQSLCFALPWAHMLEDATIGTEQRSNVAAAAAAEAAEMLNSTSQEQPNGAEEADGEFTLKAGLRRKTAQSESDSECEDEEEGGAEASGTPQAAEEVFSLDSDAERAAKKKAKKEEKKARKKARAEAKKARKEAKAARRTAKKKGAAEKAQESAEDDAAEEGEEEEEEQDEQPFDYTQARSVLHAKRSAANGTAAGAGAKGAARFNPYTNAMMTDGPKPARRMHGEKAGKSFTFKK</sequence>
<dbReference type="SMART" id="SM00341">
    <property type="entry name" value="HRDC"/>
    <property type="match status" value="1"/>
</dbReference>
<keyword evidence="6" id="KW-0269">Exonuclease</keyword>
<keyword evidence="7" id="KW-0539">Nucleus</keyword>
<dbReference type="SUPFAM" id="SSF53098">
    <property type="entry name" value="Ribonuclease H-like"/>
    <property type="match status" value="1"/>
</dbReference>
<dbReference type="Gene3D" id="1.10.150.80">
    <property type="entry name" value="HRDC domain"/>
    <property type="match status" value="1"/>
</dbReference>
<evidence type="ECO:0000256" key="6">
    <source>
        <dbReference type="ARBA" id="ARBA00022839"/>
    </source>
</evidence>
<feature type="compositionally biased region" description="Low complexity" evidence="9">
    <location>
        <begin position="873"/>
        <end position="887"/>
    </location>
</feature>
<evidence type="ECO:0000313" key="12">
    <source>
        <dbReference type="Proteomes" id="UP000294003"/>
    </source>
</evidence>
<keyword evidence="4" id="KW-0378">Hydrolase</keyword>
<keyword evidence="3" id="KW-0540">Nuclease</keyword>
<keyword evidence="2" id="KW-0698">rRNA processing</keyword>
<dbReference type="CDD" id="cd06147">
    <property type="entry name" value="Rrp6p_like_exo"/>
    <property type="match status" value="1"/>
</dbReference>
<dbReference type="EMBL" id="QJNS01000169">
    <property type="protein sequence ID" value="RYO84190.1"/>
    <property type="molecule type" value="Genomic_DNA"/>
</dbReference>
<dbReference type="PROSITE" id="PS50967">
    <property type="entry name" value="HRDC"/>
    <property type="match status" value="1"/>
</dbReference>
<dbReference type="PANTHER" id="PTHR12124">
    <property type="entry name" value="POLYMYOSITIS/SCLERODERMA AUTOANTIGEN-RELATED"/>
    <property type="match status" value="1"/>
</dbReference>
<dbReference type="PANTHER" id="PTHR12124:SF47">
    <property type="entry name" value="EXOSOME COMPONENT 10"/>
    <property type="match status" value="1"/>
</dbReference>
<dbReference type="InterPro" id="IPR012337">
    <property type="entry name" value="RNaseH-like_sf"/>
</dbReference>
<evidence type="ECO:0000256" key="1">
    <source>
        <dbReference type="ARBA" id="ARBA00004123"/>
    </source>
</evidence>
<feature type="compositionally biased region" description="Acidic residues" evidence="9">
    <location>
        <begin position="757"/>
        <end position="768"/>
    </location>
</feature>
<dbReference type="SUPFAM" id="SSF47819">
    <property type="entry name" value="HRDC-like"/>
    <property type="match status" value="1"/>
</dbReference>
<evidence type="ECO:0000259" key="10">
    <source>
        <dbReference type="PROSITE" id="PS50967"/>
    </source>
</evidence>
<feature type="compositionally biased region" description="Basic and acidic residues" evidence="9">
    <location>
        <begin position="787"/>
        <end position="820"/>
    </location>
</feature>
<dbReference type="InterPro" id="IPR036397">
    <property type="entry name" value="RNaseH_sf"/>
</dbReference>
<keyword evidence="12" id="KW-1185">Reference proteome</keyword>
<comment type="caution">
    <text evidence="11">The sequence shown here is derived from an EMBL/GenBank/DDBJ whole genome shotgun (WGS) entry which is preliminary data.</text>
</comment>
<evidence type="ECO:0000256" key="7">
    <source>
        <dbReference type="ARBA" id="ARBA00023242"/>
    </source>
</evidence>
<organism evidence="11 12">
    <name type="scientific">Monosporascus cannonballus</name>
    <dbReference type="NCBI Taxonomy" id="155416"/>
    <lineage>
        <taxon>Eukaryota</taxon>
        <taxon>Fungi</taxon>
        <taxon>Dikarya</taxon>
        <taxon>Ascomycota</taxon>
        <taxon>Pezizomycotina</taxon>
        <taxon>Sordariomycetes</taxon>
        <taxon>Xylariomycetidae</taxon>
        <taxon>Xylariales</taxon>
        <taxon>Xylariales incertae sedis</taxon>
        <taxon>Monosporascus</taxon>
    </lineage>
</organism>
<evidence type="ECO:0000256" key="4">
    <source>
        <dbReference type="ARBA" id="ARBA00022801"/>
    </source>
</evidence>
<comment type="similarity">
    <text evidence="8">Belongs to the exosome component 10/RRP6 family.</text>
</comment>
<dbReference type="SMART" id="SM00474">
    <property type="entry name" value="35EXOc"/>
    <property type="match status" value="1"/>
</dbReference>
<comment type="subcellular location">
    <subcellularLocation>
        <location evidence="1">Nucleus</location>
    </subcellularLocation>
</comment>
<name>A0ABY0H883_9PEZI</name>
<evidence type="ECO:0000256" key="9">
    <source>
        <dbReference type="SAM" id="MobiDB-lite"/>
    </source>
</evidence>
<evidence type="ECO:0000256" key="2">
    <source>
        <dbReference type="ARBA" id="ARBA00022552"/>
    </source>
</evidence>
<dbReference type="Pfam" id="PF08066">
    <property type="entry name" value="PMC2NT"/>
    <property type="match status" value="1"/>
</dbReference>
<gene>
    <name evidence="11" type="ORF">DL762_005787</name>
</gene>
<protein>
    <recommendedName>
        <fullName evidence="10">HRDC domain-containing protein</fullName>
    </recommendedName>
</protein>
<dbReference type="InterPro" id="IPR045092">
    <property type="entry name" value="Rrp6-like"/>
</dbReference>
<evidence type="ECO:0000256" key="8">
    <source>
        <dbReference type="ARBA" id="ARBA00043957"/>
    </source>
</evidence>
<dbReference type="InterPro" id="IPR002121">
    <property type="entry name" value="HRDC_dom"/>
</dbReference>
<dbReference type="Gene3D" id="3.30.420.10">
    <property type="entry name" value="Ribonuclease H-like superfamily/Ribonuclease H"/>
    <property type="match status" value="1"/>
</dbReference>
<dbReference type="InterPro" id="IPR012588">
    <property type="entry name" value="Exosome-assoc_fac_Rrp6_N"/>
</dbReference>
<dbReference type="InterPro" id="IPR049559">
    <property type="entry name" value="Rrp6p-like_exo"/>
</dbReference>
<dbReference type="InterPro" id="IPR010997">
    <property type="entry name" value="HRDC-like_sf"/>
</dbReference>
<evidence type="ECO:0000256" key="5">
    <source>
        <dbReference type="ARBA" id="ARBA00022835"/>
    </source>
</evidence>
<evidence type="ECO:0000313" key="11">
    <source>
        <dbReference type="EMBL" id="RYO84190.1"/>
    </source>
</evidence>
<dbReference type="Pfam" id="PF01612">
    <property type="entry name" value="DNA_pol_A_exo1"/>
    <property type="match status" value="1"/>
</dbReference>
<dbReference type="InterPro" id="IPR002562">
    <property type="entry name" value="3'-5'_exonuclease_dom"/>
</dbReference>
<dbReference type="Pfam" id="PF00570">
    <property type="entry name" value="HRDC"/>
    <property type="match status" value="1"/>
</dbReference>